<dbReference type="PROSITE" id="PS50113">
    <property type="entry name" value="PAC"/>
    <property type="match status" value="1"/>
</dbReference>
<keyword evidence="4" id="KW-1003">Cell membrane</keyword>
<dbReference type="InterPro" id="IPR013656">
    <property type="entry name" value="PAS_4"/>
</dbReference>
<dbReference type="NCBIfam" id="TIGR00229">
    <property type="entry name" value="sensory_box"/>
    <property type="match status" value="4"/>
</dbReference>
<feature type="region of interest" description="Disordered" evidence="15">
    <location>
        <begin position="1"/>
        <end position="20"/>
    </location>
</feature>
<protein>
    <recommendedName>
        <fullName evidence="3">histidine kinase</fullName>
        <ecNumber evidence="3">2.7.13.3</ecNumber>
    </recommendedName>
</protein>
<keyword evidence="10" id="KW-0547">Nucleotide-binding</keyword>
<evidence type="ECO:0000313" key="19">
    <source>
        <dbReference type="EMBL" id="GHO49106.1"/>
    </source>
</evidence>
<dbReference type="Gene3D" id="2.10.70.100">
    <property type="match status" value="1"/>
</dbReference>
<evidence type="ECO:0000259" key="18">
    <source>
        <dbReference type="PROSITE" id="PS50113"/>
    </source>
</evidence>
<feature type="domain" description="Histidine kinase" evidence="16">
    <location>
        <begin position="512"/>
        <end position="745"/>
    </location>
</feature>
<evidence type="ECO:0000256" key="8">
    <source>
        <dbReference type="ARBA" id="ARBA00022692"/>
    </source>
</evidence>
<dbReference type="InterPro" id="IPR005467">
    <property type="entry name" value="His_kinase_dom"/>
</dbReference>
<keyword evidence="14" id="KW-0472">Membrane</keyword>
<evidence type="ECO:0000256" key="11">
    <source>
        <dbReference type="ARBA" id="ARBA00022777"/>
    </source>
</evidence>
<dbReference type="PANTHER" id="PTHR43304:SF1">
    <property type="entry name" value="PAC DOMAIN-CONTAINING PROTEIN"/>
    <property type="match status" value="1"/>
</dbReference>
<dbReference type="InterPro" id="IPR003594">
    <property type="entry name" value="HATPase_dom"/>
</dbReference>
<evidence type="ECO:0000256" key="7">
    <source>
        <dbReference type="ARBA" id="ARBA00022679"/>
    </source>
</evidence>
<evidence type="ECO:0000256" key="6">
    <source>
        <dbReference type="ARBA" id="ARBA00022553"/>
    </source>
</evidence>
<keyword evidence="5" id="KW-0997">Cell inner membrane</keyword>
<comment type="subcellular location">
    <subcellularLocation>
        <location evidence="2">Cell inner membrane</location>
        <topology evidence="2">Multi-pass membrane protein</topology>
    </subcellularLocation>
</comment>
<feature type="domain" description="PAS" evidence="17">
    <location>
        <begin position="382"/>
        <end position="454"/>
    </location>
</feature>
<dbReference type="FunFam" id="2.10.70.100:FF:000001">
    <property type="entry name" value="Sensory transduction histidine kinase"/>
    <property type="match status" value="1"/>
</dbReference>
<dbReference type="EMBL" id="BNJF01000004">
    <property type="protein sequence ID" value="GHO49106.1"/>
    <property type="molecule type" value="Genomic_DNA"/>
</dbReference>
<evidence type="ECO:0000256" key="1">
    <source>
        <dbReference type="ARBA" id="ARBA00000085"/>
    </source>
</evidence>
<dbReference type="Pfam" id="PF13426">
    <property type="entry name" value="PAS_9"/>
    <property type="match status" value="1"/>
</dbReference>
<evidence type="ECO:0000256" key="3">
    <source>
        <dbReference type="ARBA" id="ARBA00012438"/>
    </source>
</evidence>
<keyword evidence="11" id="KW-0418">Kinase</keyword>
<dbReference type="SMART" id="SM00387">
    <property type="entry name" value="HATPase_c"/>
    <property type="match status" value="1"/>
</dbReference>
<dbReference type="CDD" id="cd00075">
    <property type="entry name" value="HATPase"/>
    <property type="match status" value="1"/>
</dbReference>
<evidence type="ECO:0000259" key="16">
    <source>
        <dbReference type="PROSITE" id="PS50109"/>
    </source>
</evidence>
<dbReference type="InterPro" id="IPR052162">
    <property type="entry name" value="Sensor_kinase/Photoreceptor"/>
</dbReference>
<evidence type="ECO:0000256" key="12">
    <source>
        <dbReference type="ARBA" id="ARBA00022989"/>
    </source>
</evidence>
<organism evidence="19 20">
    <name type="scientific">Ktedonospora formicarum</name>
    <dbReference type="NCBI Taxonomy" id="2778364"/>
    <lineage>
        <taxon>Bacteria</taxon>
        <taxon>Bacillati</taxon>
        <taxon>Chloroflexota</taxon>
        <taxon>Ktedonobacteria</taxon>
        <taxon>Ktedonobacterales</taxon>
        <taxon>Ktedonobacteraceae</taxon>
        <taxon>Ktedonospora</taxon>
    </lineage>
</organism>
<evidence type="ECO:0000259" key="17">
    <source>
        <dbReference type="PROSITE" id="PS50112"/>
    </source>
</evidence>
<comment type="caution">
    <text evidence="19">The sequence shown here is derived from an EMBL/GenBank/DDBJ whole genome shotgun (WGS) entry which is preliminary data.</text>
</comment>
<dbReference type="InterPro" id="IPR001610">
    <property type="entry name" value="PAC"/>
</dbReference>
<dbReference type="SMART" id="SM00086">
    <property type="entry name" value="PAC"/>
    <property type="match status" value="3"/>
</dbReference>
<dbReference type="InterPro" id="IPR000014">
    <property type="entry name" value="PAS"/>
</dbReference>
<dbReference type="SMART" id="SM00388">
    <property type="entry name" value="HisKA"/>
    <property type="match status" value="1"/>
</dbReference>
<dbReference type="Gene3D" id="3.30.450.20">
    <property type="entry name" value="PAS domain"/>
    <property type="match status" value="4"/>
</dbReference>
<dbReference type="SUPFAM" id="SSF47384">
    <property type="entry name" value="Homodimeric domain of signal transducing histidine kinase"/>
    <property type="match status" value="1"/>
</dbReference>
<dbReference type="InterPro" id="IPR004358">
    <property type="entry name" value="Sig_transdc_His_kin-like_C"/>
</dbReference>
<keyword evidence="12" id="KW-1133">Transmembrane helix</keyword>
<evidence type="ECO:0000256" key="14">
    <source>
        <dbReference type="ARBA" id="ARBA00023136"/>
    </source>
</evidence>
<dbReference type="SMART" id="SM00091">
    <property type="entry name" value="PAS"/>
    <property type="match status" value="4"/>
</dbReference>
<evidence type="ECO:0000313" key="20">
    <source>
        <dbReference type="Proteomes" id="UP000612362"/>
    </source>
</evidence>
<feature type="domain" description="PAS" evidence="17">
    <location>
        <begin position="145"/>
        <end position="216"/>
    </location>
</feature>
<dbReference type="CDD" id="cd00130">
    <property type="entry name" value="PAS"/>
    <property type="match status" value="4"/>
</dbReference>
<comment type="catalytic activity">
    <reaction evidence="1">
        <text>ATP + protein L-histidine = ADP + protein N-phospho-L-histidine.</text>
        <dbReference type="EC" id="2.7.13.3"/>
    </reaction>
</comment>
<keyword evidence="20" id="KW-1185">Reference proteome</keyword>
<evidence type="ECO:0000256" key="10">
    <source>
        <dbReference type="ARBA" id="ARBA00022741"/>
    </source>
</evidence>
<dbReference type="GO" id="GO:0000166">
    <property type="term" value="F:nucleotide binding"/>
    <property type="evidence" value="ECO:0007669"/>
    <property type="project" value="UniProtKB-KW"/>
</dbReference>
<dbReference type="Gene3D" id="3.30.565.10">
    <property type="entry name" value="Histidine kinase-like ATPase, C-terminal domain"/>
    <property type="match status" value="1"/>
</dbReference>
<dbReference type="GO" id="GO:0005886">
    <property type="term" value="C:plasma membrane"/>
    <property type="evidence" value="ECO:0007669"/>
    <property type="project" value="UniProtKB-SubCell"/>
</dbReference>
<evidence type="ECO:0000256" key="9">
    <source>
        <dbReference type="ARBA" id="ARBA00022737"/>
    </source>
</evidence>
<dbReference type="Pfam" id="PF02518">
    <property type="entry name" value="HATPase_c"/>
    <property type="match status" value="1"/>
</dbReference>
<dbReference type="EC" id="2.7.13.3" evidence="3"/>
<dbReference type="InterPro" id="IPR035965">
    <property type="entry name" value="PAS-like_dom_sf"/>
</dbReference>
<dbReference type="FunFam" id="3.30.565.10:FF:000006">
    <property type="entry name" value="Sensor histidine kinase WalK"/>
    <property type="match status" value="1"/>
</dbReference>
<dbReference type="AlphaFoldDB" id="A0A8J3MWK9"/>
<dbReference type="PRINTS" id="PR00344">
    <property type="entry name" value="BCTRLSENSOR"/>
</dbReference>
<keyword evidence="7" id="KW-0808">Transferase</keyword>
<feature type="domain" description="PAC" evidence="18">
    <location>
        <begin position="219"/>
        <end position="271"/>
    </location>
</feature>
<dbReference type="InterPro" id="IPR000700">
    <property type="entry name" value="PAS-assoc_C"/>
</dbReference>
<evidence type="ECO:0000256" key="13">
    <source>
        <dbReference type="ARBA" id="ARBA00023012"/>
    </source>
</evidence>
<dbReference type="Pfam" id="PF00512">
    <property type="entry name" value="HisKA"/>
    <property type="match status" value="1"/>
</dbReference>
<proteinExistence type="predicted"/>
<accession>A0A8J3MWK9</accession>
<dbReference type="RefSeq" id="WP_220198217.1">
    <property type="nucleotide sequence ID" value="NZ_BNJF01000004.1"/>
</dbReference>
<keyword evidence="8" id="KW-0812">Transmembrane</keyword>
<evidence type="ECO:0000256" key="15">
    <source>
        <dbReference type="SAM" id="MobiDB-lite"/>
    </source>
</evidence>
<feature type="domain" description="PAS" evidence="17">
    <location>
        <begin position="22"/>
        <end position="92"/>
    </location>
</feature>
<dbReference type="InterPro" id="IPR003661">
    <property type="entry name" value="HisK_dim/P_dom"/>
</dbReference>
<dbReference type="InterPro" id="IPR036097">
    <property type="entry name" value="HisK_dim/P_sf"/>
</dbReference>
<dbReference type="SUPFAM" id="SSF55785">
    <property type="entry name" value="PYP-like sensor domain (PAS domain)"/>
    <property type="match status" value="4"/>
</dbReference>
<dbReference type="PROSITE" id="PS50109">
    <property type="entry name" value="HIS_KIN"/>
    <property type="match status" value="1"/>
</dbReference>
<evidence type="ECO:0000256" key="5">
    <source>
        <dbReference type="ARBA" id="ARBA00022519"/>
    </source>
</evidence>
<keyword evidence="6" id="KW-0597">Phosphoprotein</keyword>
<dbReference type="Proteomes" id="UP000612362">
    <property type="component" value="Unassembled WGS sequence"/>
</dbReference>
<dbReference type="SUPFAM" id="SSF55874">
    <property type="entry name" value="ATPase domain of HSP90 chaperone/DNA topoisomerase II/histidine kinase"/>
    <property type="match status" value="1"/>
</dbReference>
<dbReference type="Gene3D" id="1.10.287.130">
    <property type="match status" value="1"/>
</dbReference>
<name>A0A8J3MWK9_9CHLR</name>
<dbReference type="CDD" id="cd00082">
    <property type="entry name" value="HisKA"/>
    <property type="match status" value="1"/>
</dbReference>
<dbReference type="Pfam" id="PF08447">
    <property type="entry name" value="PAS_3"/>
    <property type="match status" value="2"/>
</dbReference>
<dbReference type="PROSITE" id="PS50112">
    <property type="entry name" value="PAS"/>
    <property type="match status" value="4"/>
</dbReference>
<keyword evidence="9" id="KW-0677">Repeat</keyword>
<keyword evidence="13" id="KW-0902">Two-component regulatory system</keyword>
<reference evidence="19" key="1">
    <citation type="submission" date="2020-10" db="EMBL/GenBank/DDBJ databases">
        <title>Taxonomic study of unclassified bacteria belonging to the class Ktedonobacteria.</title>
        <authorList>
            <person name="Yabe S."/>
            <person name="Wang C.M."/>
            <person name="Zheng Y."/>
            <person name="Sakai Y."/>
            <person name="Cavaletti L."/>
            <person name="Monciardini P."/>
            <person name="Donadio S."/>
        </authorList>
    </citation>
    <scope>NUCLEOTIDE SEQUENCE</scope>
    <source>
        <strain evidence="19">SOSP1-1</strain>
    </source>
</reference>
<feature type="domain" description="PAS" evidence="17">
    <location>
        <begin position="265"/>
        <end position="335"/>
    </location>
</feature>
<dbReference type="InterPro" id="IPR013655">
    <property type="entry name" value="PAS_fold_3"/>
</dbReference>
<sequence>MPAFSSPRHKKSGQPQQRESIAEARFQALARECADVFWLLTPEGSMQQADLSWSTFTGQGQPECLGYGWLDALHPLDRPQVEAMLHQLVTTGSLQEIECHLCQGDGSYRLLRLRAIPVYEPVGTLREVLICGTDLIQHEWSGRMSDASLQLALTASGVGMWEWDHLAHQLFWTDQEKALMGWPAEATVTHERFLTALHPDDRDRINRMIAQALAKPQDYSIDYRVIWPDGSVHWLSDRARSIADAQGNLVRLIGATVDITEVKQAEEQVVAILESITDAFSYVNRQWRYTYINRGLEKLIGKKREEVVGRSFWDLLPEIVGTPFERVYREVMETRQTRHIEGFHPSFRRWLNIHVYPTPDGISFDLQDITERKQAEGALRESEARFRGLVDSNLIGIAVSDLDGTIHEANDAFLNLVGYTQEDLGAGRIQWSTLTPPEYHTQYLQILKELLTTGRVQPTEIEYQAKNGRRVPILVGRTLFRQEGAGPLAISFVVDLTARKEIERQKDLFLGMTSHELKTPLAALRGILQLVQRRMKRVVTKADHLSPEVNAFFEKLAESMVASMRQIDMQTRLINDLLDVSRITANTLQLSLRRCDLVSIVHQTIDDLRVMAPERVLVLDIPKETKILVLVDQDRISQVITNYVNNALRYSSPDQPIQIGLTIQEGRARVWVRDHGPGLSEEAQQNIWKRFQQVKGVPVLSGSGKGLGLGLYICKTLIEQLHGNVGVESTPGEGSTFWFTLPLAPEAEK</sequence>
<dbReference type="PANTHER" id="PTHR43304">
    <property type="entry name" value="PHYTOCHROME-LIKE PROTEIN CPH1"/>
    <property type="match status" value="1"/>
</dbReference>
<evidence type="ECO:0000256" key="4">
    <source>
        <dbReference type="ARBA" id="ARBA00022475"/>
    </source>
</evidence>
<evidence type="ECO:0000256" key="2">
    <source>
        <dbReference type="ARBA" id="ARBA00004429"/>
    </source>
</evidence>
<dbReference type="InterPro" id="IPR036890">
    <property type="entry name" value="HATPase_C_sf"/>
</dbReference>
<dbReference type="Pfam" id="PF08448">
    <property type="entry name" value="PAS_4"/>
    <property type="match status" value="1"/>
</dbReference>
<gene>
    <name evidence="19" type="ORF">KSX_72690</name>
</gene>
<dbReference type="GO" id="GO:0000155">
    <property type="term" value="F:phosphorelay sensor kinase activity"/>
    <property type="evidence" value="ECO:0007669"/>
    <property type="project" value="InterPro"/>
</dbReference>